<gene>
    <name evidence="1" type="ORF">M9H77_17662</name>
</gene>
<dbReference type="EMBL" id="CM044704">
    <property type="protein sequence ID" value="KAI5667809.1"/>
    <property type="molecule type" value="Genomic_DNA"/>
</dbReference>
<evidence type="ECO:0000313" key="1">
    <source>
        <dbReference type="EMBL" id="KAI5667809.1"/>
    </source>
</evidence>
<reference evidence="2" key="1">
    <citation type="journal article" date="2023" name="Nat. Plants">
        <title>Single-cell RNA sequencing provides a high-resolution roadmap for understanding the multicellular compartmentation of specialized metabolism.</title>
        <authorList>
            <person name="Sun S."/>
            <person name="Shen X."/>
            <person name="Li Y."/>
            <person name="Li Y."/>
            <person name="Wang S."/>
            <person name="Li R."/>
            <person name="Zhang H."/>
            <person name="Shen G."/>
            <person name="Guo B."/>
            <person name="Wei J."/>
            <person name="Xu J."/>
            <person name="St-Pierre B."/>
            <person name="Chen S."/>
            <person name="Sun C."/>
        </authorList>
    </citation>
    <scope>NUCLEOTIDE SEQUENCE [LARGE SCALE GENOMIC DNA]</scope>
</reference>
<keyword evidence="2" id="KW-1185">Reference proteome</keyword>
<proteinExistence type="predicted"/>
<sequence>MVVVTGGQGGGTHFLYCQILNNETTKSKLAKNQQLSFSTRDWSGPGLALIVSCRTETGQGRQFLALPMLKYGYFDELRNQRENRQGRQNPNVQNDKTALRPVPTPAPALNIAIMLMMIAQAMQGKQAISQEQIRMQTERQPETGLTCILKGNFEVLEIPVKLKTMVAKTFLVGKAEKWWKSVAPALTKNNQETERMSVVEYTTQFSALGQYVLAIMEDDYLNMLKFEEGLLPGTRKLLSAVESKDYYEAYKISIRKVPKLRSRIPLRTRQTESHILSSSNQCDTSTNKTIRNVRRRKCPICDNFHSGECRKVLGTCFQCGQAGHNIKDYPHLPPEKAKPIEQPPKANARVFSLMDIRRERLPKMGKKLGEEKKIGVQRIRKVAFRDVKRVLKKTYFREEWKLHKDPSYRGEKYKKTKLKLEQNTRKSSLFWTQQTLASTATTDGKARPTVRGRSLFSSALCSTEPTMTNMHYQIPPYLSVACPQATQTKQAKQRN</sequence>
<accession>A0ACC0B5A2</accession>
<evidence type="ECO:0000313" key="2">
    <source>
        <dbReference type="Proteomes" id="UP001060085"/>
    </source>
</evidence>
<organism evidence="1 2">
    <name type="scientific">Catharanthus roseus</name>
    <name type="common">Madagascar periwinkle</name>
    <name type="synonym">Vinca rosea</name>
    <dbReference type="NCBI Taxonomy" id="4058"/>
    <lineage>
        <taxon>Eukaryota</taxon>
        <taxon>Viridiplantae</taxon>
        <taxon>Streptophyta</taxon>
        <taxon>Embryophyta</taxon>
        <taxon>Tracheophyta</taxon>
        <taxon>Spermatophyta</taxon>
        <taxon>Magnoliopsida</taxon>
        <taxon>eudicotyledons</taxon>
        <taxon>Gunneridae</taxon>
        <taxon>Pentapetalae</taxon>
        <taxon>asterids</taxon>
        <taxon>lamiids</taxon>
        <taxon>Gentianales</taxon>
        <taxon>Apocynaceae</taxon>
        <taxon>Rauvolfioideae</taxon>
        <taxon>Vinceae</taxon>
        <taxon>Catharanthinae</taxon>
        <taxon>Catharanthus</taxon>
    </lineage>
</organism>
<protein>
    <submittedName>
        <fullName evidence="1">Uncharacterized protein</fullName>
    </submittedName>
</protein>
<dbReference type="Proteomes" id="UP001060085">
    <property type="component" value="Linkage Group LG04"/>
</dbReference>
<comment type="caution">
    <text evidence="1">The sequence shown here is derived from an EMBL/GenBank/DDBJ whole genome shotgun (WGS) entry which is preliminary data.</text>
</comment>
<name>A0ACC0B5A2_CATRO</name>